<name>A0A4R2IB27_9GAMM</name>
<feature type="compositionally biased region" description="Low complexity" evidence="1">
    <location>
        <begin position="51"/>
        <end position="66"/>
    </location>
</feature>
<gene>
    <name evidence="3" type="ORF">EV148_10243</name>
</gene>
<keyword evidence="4" id="KW-1185">Reference proteome</keyword>
<dbReference type="EMBL" id="SLWQ01000002">
    <property type="protein sequence ID" value="TCO41693.1"/>
    <property type="molecule type" value="Genomic_DNA"/>
</dbReference>
<keyword evidence="2" id="KW-0732">Signal</keyword>
<feature type="compositionally biased region" description="Pro residues" evidence="1">
    <location>
        <begin position="31"/>
        <end position="50"/>
    </location>
</feature>
<evidence type="ECO:0000313" key="3">
    <source>
        <dbReference type="EMBL" id="TCO41693.1"/>
    </source>
</evidence>
<protein>
    <recommendedName>
        <fullName evidence="5">EF-hand domain-containing protein</fullName>
    </recommendedName>
</protein>
<feature type="signal peptide" evidence="2">
    <location>
        <begin position="1"/>
        <end position="26"/>
    </location>
</feature>
<dbReference type="Proteomes" id="UP000294862">
    <property type="component" value="Unassembled WGS sequence"/>
</dbReference>
<organism evidence="3 4">
    <name type="scientific">Dokdonella fugitiva</name>
    <dbReference type="NCBI Taxonomy" id="328517"/>
    <lineage>
        <taxon>Bacteria</taxon>
        <taxon>Pseudomonadati</taxon>
        <taxon>Pseudomonadota</taxon>
        <taxon>Gammaproteobacteria</taxon>
        <taxon>Lysobacterales</taxon>
        <taxon>Rhodanobacteraceae</taxon>
        <taxon>Dokdonella</taxon>
    </lineage>
</organism>
<evidence type="ECO:0000256" key="2">
    <source>
        <dbReference type="SAM" id="SignalP"/>
    </source>
</evidence>
<evidence type="ECO:0000313" key="4">
    <source>
        <dbReference type="Proteomes" id="UP000294862"/>
    </source>
</evidence>
<feature type="region of interest" description="Disordered" evidence="1">
    <location>
        <begin position="27"/>
        <end position="114"/>
    </location>
</feature>
<comment type="caution">
    <text evidence="3">The sequence shown here is derived from an EMBL/GenBank/DDBJ whole genome shotgun (WGS) entry which is preliminary data.</text>
</comment>
<evidence type="ECO:0008006" key="5">
    <source>
        <dbReference type="Google" id="ProtNLM"/>
    </source>
</evidence>
<dbReference type="RefSeq" id="WP_131994143.1">
    <property type="nucleotide sequence ID" value="NZ_SLWQ01000002.1"/>
</dbReference>
<dbReference type="AlphaFoldDB" id="A0A4R2IB27"/>
<proteinExistence type="predicted"/>
<sequence length="160" mass="16814">MNIRITCYRALALPAALLAGLAVAQAQTNPAPAPPAAPPVNTSTPPPATTPPVDTRTPPVDTTAPPIGTPMNDGRPSTNRQQDVPRDADGNPLPATTSAPGAPPAAPQPLDFGMLDTDKAGAIKLEQARNDPWLRQHFADCDINHNEEVTQSEYQKCTGR</sequence>
<reference evidence="3 4" key="1">
    <citation type="journal article" date="2015" name="Stand. Genomic Sci.">
        <title>Genomic Encyclopedia of Bacterial and Archaeal Type Strains, Phase III: the genomes of soil and plant-associated and newly described type strains.</title>
        <authorList>
            <person name="Whitman W.B."/>
            <person name="Woyke T."/>
            <person name="Klenk H.P."/>
            <person name="Zhou Y."/>
            <person name="Lilburn T.G."/>
            <person name="Beck B.J."/>
            <person name="De Vos P."/>
            <person name="Vandamme P."/>
            <person name="Eisen J.A."/>
            <person name="Garrity G."/>
            <person name="Hugenholtz P."/>
            <person name="Kyrpides N.C."/>
        </authorList>
    </citation>
    <scope>NUCLEOTIDE SEQUENCE [LARGE SCALE GENOMIC DNA]</scope>
    <source>
        <strain evidence="3 4">A3</strain>
    </source>
</reference>
<evidence type="ECO:0000256" key="1">
    <source>
        <dbReference type="SAM" id="MobiDB-lite"/>
    </source>
</evidence>
<feature type="chain" id="PRO_5020891068" description="EF-hand domain-containing protein" evidence="2">
    <location>
        <begin position="27"/>
        <end position="160"/>
    </location>
</feature>
<accession>A0A4R2IB27</accession>